<evidence type="ECO:0000313" key="2">
    <source>
        <dbReference type="EMBL" id="CAI5439080.1"/>
    </source>
</evidence>
<keyword evidence="3" id="KW-1185">Reference proteome</keyword>
<keyword evidence="1" id="KW-1133">Transmembrane helix</keyword>
<protein>
    <submittedName>
        <fullName evidence="2">Uncharacterized protein</fullName>
    </submittedName>
</protein>
<name>A0A9P1I3P5_9PELO</name>
<keyword evidence="1" id="KW-0812">Transmembrane</keyword>
<dbReference type="OrthoDB" id="5828885at2759"/>
<dbReference type="AlphaFoldDB" id="A0A9P1I3P5"/>
<keyword evidence="1" id="KW-0472">Membrane</keyword>
<accession>A0A9P1I3P5</accession>
<dbReference type="Proteomes" id="UP001152747">
    <property type="component" value="Unassembled WGS sequence"/>
</dbReference>
<gene>
    <name evidence="2" type="ORF">CAMP_LOCUS1717</name>
</gene>
<feature type="transmembrane region" description="Helical" evidence="1">
    <location>
        <begin position="20"/>
        <end position="42"/>
    </location>
</feature>
<comment type="caution">
    <text evidence="2">The sequence shown here is derived from an EMBL/GenBank/DDBJ whole genome shotgun (WGS) entry which is preliminary data.</text>
</comment>
<proteinExistence type="predicted"/>
<dbReference type="EMBL" id="CANHGI010000001">
    <property type="protein sequence ID" value="CAI5439080.1"/>
    <property type="molecule type" value="Genomic_DNA"/>
</dbReference>
<evidence type="ECO:0000256" key="1">
    <source>
        <dbReference type="SAM" id="Phobius"/>
    </source>
</evidence>
<evidence type="ECO:0000313" key="3">
    <source>
        <dbReference type="Proteomes" id="UP001152747"/>
    </source>
</evidence>
<sequence>MLKVDFQKYRQELELWWPYQIFAFLIRHWIAILITIVVLIILKATFNNLIFPTYYESFKKAFGFEKTLANTKKILEADYEDLWHESEFCLAFLAVT</sequence>
<organism evidence="2 3">
    <name type="scientific">Caenorhabditis angaria</name>
    <dbReference type="NCBI Taxonomy" id="860376"/>
    <lineage>
        <taxon>Eukaryota</taxon>
        <taxon>Metazoa</taxon>
        <taxon>Ecdysozoa</taxon>
        <taxon>Nematoda</taxon>
        <taxon>Chromadorea</taxon>
        <taxon>Rhabditida</taxon>
        <taxon>Rhabditina</taxon>
        <taxon>Rhabditomorpha</taxon>
        <taxon>Rhabditoidea</taxon>
        <taxon>Rhabditidae</taxon>
        <taxon>Peloderinae</taxon>
        <taxon>Caenorhabditis</taxon>
    </lineage>
</organism>
<reference evidence="2" key="1">
    <citation type="submission" date="2022-11" db="EMBL/GenBank/DDBJ databases">
        <authorList>
            <person name="Kikuchi T."/>
        </authorList>
    </citation>
    <scope>NUCLEOTIDE SEQUENCE</scope>
    <source>
        <strain evidence="2">PS1010</strain>
    </source>
</reference>